<evidence type="ECO:0000256" key="3">
    <source>
        <dbReference type="ARBA" id="ARBA00022679"/>
    </source>
</evidence>
<reference evidence="13 14" key="1">
    <citation type="submission" date="2018-06" db="EMBL/GenBank/DDBJ databases">
        <title>Genomic Encyclopedia of Archaeal and Bacterial Type Strains, Phase II (KMG-II): from individual species to whole genera.</title>
        <authorList>
            <person name="Goeker M."/>
        </authorList>
    </citation>
    <scope>NUCLEOTIDE SEQUENCE [LARGE SCALE GENOMIC DNA]</scope>
    <source>
        <strain evidence="13 14">JCM 11668</strain>
    </source>
</reference>
<sequence>MSQKTADAPILWGLFNMASLIIPLIMCGGAGTRLWPASREVRPKQFLPLFGARSTFQDTLLRVADPALFAKPIVITNLGYRFMVQDQLAEIGLEADIVLEPARRDSGPAIAAGAAFAQGRDPDAIVLALAADHVVTDAAAFIAACREGLAAAERGQIVTFGIEPNRPATEYGYIRPGDGVVGRVRAVSSFVEKPDPATAANYIRDGYLWNSGNFMFRAAVLLEEYRAVDPGSVQSVEQAVQQAGRDLGFVTLAADAFQQATPISIDYAVMEKTARAAVVPVSCGWSDVGSWHAVWELSDKDEHGNAARGQAVFENSRNCNVATDQTLVALEGVDDLVVVATQDAVLVSRQQDANGLKRLVSKLKTVAPQLTENHVKVHRPWGSYQSLDSGERHQVKRIVVKSGSRLSLQMHHHRSEHWIVVRGTARVTIDDQTKIIHENESIYIPIGATHRLENPGKIPLELIEVQTGSYLGEDDIVRFDDDYQR</sequence>
<dbReference type="Gene3D" id="2.60.120.10">
    <property type="entry name" value="Jelly Rolls"/>
    <property type="match status" value="1"/>
</dbReference>
<accession>A0A318TBX9</accession>
<dbReference type="InterPro" id="IPR054566">
    <property type="entry name" value="ManC/GMP-like_b-helix"/>
</dbReference>
<dbReference type="FunFam" id="3.90.550.10:FF:000046">
    <property type="entry name" value="Mannose-1-phosphate guanylyltransferase (GDP)"/>
    <property type="match status" value="1"/>
</dbReference>
<keyword evidence="13" id="KW-0413">Isomerase</keyword>
<dbReference type="CDD" id="cd02509">
    <property type="entry name" value="GDP-M1P_Guanylyltransferase"/>
    <property type="match status" value="1"/>
</dbReference>
<evidence type="ECO:0000259" key="11">
    <source>
        <dbReference type="Pfam" id="PF01050"/>
    </source>
</evidence>
<dbReference type="InterPro" id="IPR011051">
    <property type="entry name" value="RmlC_Cupin_sf"/>
</dbReference>
<dbReference type="FunFam" id="2.60.120.10:FF:000032">
    <property type="entry name" value="Mannose-1-phosphate guanylyltransferase/mannose-6-phosphate isomerase"/>
    <property type="match status" value="1"/>
</dbReference>
<dbReference type="GO" id="GO:0000271">
    <property type="term" value="P:polysaccharide biosynthetic process"/>
    <property type="evidence" value="ECO:0007669"/>
    <property type="project" value="InterPro"/>
</dbReference>
<gene>
    <name evidence="13" type="ORF">BJ122_1373</name>
</gene>
<dbReference type="InterPro" id="IPR014710">
    <property type="entry name" value="RmlC-like_jellyroll"/>
</dbReference>
<dbReference type="Pfam" id="PF22640">
    <property type="entry name" value="ManC_GMP_beta-helix"/>
    <property type="match status" value="1"/>
</dbReference>
<keyword evidence="9" id="KW-0812">Transmembrane</keyword>
<dbReference type="SUPFAM" id="SSF51182">
    <property type="entry name" value="RmlC-like cupins"/>
    <property type="match status" value="1"/>
</dbReference>
<dbReference type="SUPFAM" id="SSF53448">
    <property type="entry name" value="Nucleotide-diphospho-sugar transferases"/>
    <property type="match status" value="1"/>
</dbReference>
<evidence type="ECO:0000313" key="13">
    <source>
        <dbReference type="EMBL" id="PYE99103.1"/>
    </source>
</evidence>
<evidence type="ECO:0000256" key="6">
    <source>
        <dbReference type="ARBA" id="ARBA00023134"/>
    </source>
</evidence>
<dbReference type="GO" id="GO:0005525">
    <property type="term" value="F:GTP binding"/>
    <property type="evidence" value="ECO:0007669"/>
    <property type="project" value="UniProtKB-KW"/>
</dbReference>
<dbReference type="PANTHER" id="PTHR46390">
    <property type="entry name" value="MANNOSE-1-PHOSPHATE GUANYLYLTRANSFERASE"/>
    <property type="match status" value="1"/>
</dbReference>
<dbReference type="GO" id="GO:0009298">
    <property type="term" value="P:GDP-mannose biosynthetic process"/>
    <property type="evidence" value="ECO:0007669"/>
    <property type="project" value="TreeGrafter"/>
</dbReference>
<evidence type="ECO:0000256" key="5">
    <source>
        <dbReference type="ARBA" id="ARBA00022741"/>
    </source>
</evidence>
<evidence type="ECO:0000256" key="1">
    <source>
        <dbReference type="ARBA" id="ARBA00006115"/>
    </source>
</evidence>
<organism evidence="13 14">
    <name type="scientific">Rhodopseudomonas faecalis</name>
    <dbReference type="NCBI Taxonomy" id="99655"/>
    <lineage>
        <taxon>Bacteria</taxon>
        <taxon>Pseudomonadati</taxon>
        <taxon>Pseudomonadota</taxon>
        <taxon>Alphaproteobacteria</taxon>
        <taxon>Hyphomicrobiales</taxon>
        <taxon>Nitrobacteraceae</taxon>
        <taxon>Rhodopseudomonas</taxon>
    </lineage>
</organism>
<evidence type="ECO:0000256" key="8">
    <source>
        <dbReference type="RuleBase" id="RU004190"/>
    </source>
</evidence>
<evidence type="ECO:0000256" key="9">
    <source>
        <dbReference type="SAM" id="Phobius"/>
    </source>
</evidence>
<keyword evidence="9" id="KW-0472">Membrane</keyword>
<comment type="caution">
    <text evidence="13">The sequence shown here is derived from an EMBL/GenBank/DDBJ whole genome shotgun (WGS) entry which is preliminary data.</text>
</comment>
<evidence type="ECO:0000256" key="2">
    <source>
        <dbReference type="ARBA" id="ARBA00012387"/>
    </source>
</evidence>
<dbReference type="InterPro" id="IPR051161">
    <property type="entry name" value="Mannose-6P_isomerase_type2"/>
</dbReference>
<evidence type="ECO:0000256" key="7">
    <source>
        <dbReference type="ARBA" id="ARBA00047343"/>
    </source>
</evidence>
<dbReference type="InterPro" id="IPR005835">
    <property type="entry name" value="NTP_transferase_dom"/>
</dbReference>
<dbReference type="GO" id="GO:0016853">
    <property type="term" value="F:isomerase activity"/>
    <property type="evidence" value="ECO:0007669"/>
    <property type="project" value="UniProtKB-KW"/>
</dbReference>
<dbReference type="Pfam" id="PF01050">
    <property type="entry name" value="MannoseP_isomer"/>
    <property type="match status" value="1"/>
</dbReference>
<proteinExistence type="inferred from homology"/>
<dbReference type="PANTHER" id="PTHR46390:SF1">
    <property type="entry name" value="MANNOSE-1-PHOSPHATE GUANYLYLTRANSFERASE"/>
    <property type="match status" value="1"/>
</dbReference>
<comment type="catalytic activity">
    <reaction evidence="7">
        <text>alpha-D-mannose 1-phosphate + GTP + H(+) = GDP-alpha-D-mannose + diphosphate</text>
        <dbReference type="Rhea" id="RHEA:15229"/>
        <dbReference type="ChEBI" id="CHEBI:15378"/>
        <dbReference type="ChEBI" id="CHEBI:33019"/>
        <dbReference type="ChEBI" id="CHEBI:37565"/>
        <dbReference type="ChEBI" id="CHEBI:57527"/>
        <dbReference type="ChEBI" id="CHEBI:58409"/>
        <dbReference type="EC" id="2.7.7.13"/>
    </reaction>
</comment>
<dbReference type="InterPro" id="IPR006375">
    <property type="entry name" value="Man1P_GuaTrfase/Man6P_Isoase"/>
</dbReference>
<protein>
    <recommendedName>
        <fullName evidence="2">mannose-1-phosphate guanylyltransferase</fullName>
        <ecNumber evidence="2">2.7.7.13</ecNumber>
    </recommendedName>
</protein>
<feature type="domain" description="MannoseP isomerase/GMP-like beta-helix" evidence="12">
    <location>
        <begin position="312"/>
        <end position="363"/>
    </location>
</feature>
<dbReference type="GO" id="GO:0004475">
    <property type="term" value="F:mannose-1-phosphate guanylyltransferase (GTP) activity"/>
    <property type="evidence" value="ECO:0007669"/>
    <property type="project" value="UniProtKB-EC"/>
</dbReference>
<dbReference type="InterPro" id="IPR029044">
    <property type="entry name" value="Nucleotide-diphossugar_trans"/>
</dbReference>
<keyword evidence="14" id="KW-1185">Reference proteome</keyword>
<keyword evidence="4 13" id="KW-0548">Nucleotidyltransferase</keyword>
<feature type="domain" description="Nucleotidyl transferase" evidence="10">
    <location>
        <begin position="23"/>
        <end position="302"/>
    </location>
</feature>
<keyword evidence="5" id="KW-0547">Nucleotide-binding</keyword>
<dbReference type="Gene3D" id="3.90.550.10">
    <property type="entry name" value="Spore Coat Polysaccharide Biosynthesis Protein SpsA, Chain A"/>
    <property type="match status" value="1"/>
</dbReference>
<dbReference type="InterPro" id="IPR049577">
    <property type="entry name" value="GMPP_N"/>
</dbReference>
<dbReference type="EC" id="2.7.7.13" evidence="2"/>
<feature type="transmembrane region" description="Helical" evidence="9">
    <location>
        <begin position="12"/>
        <end position="35"/>
    </location>
</feature>
<dbReference type="Pfam" id="PF00483">
    <property type="entry name" value="NTP_transferase"/>
    <property type="match status" value="1"/>
</dbReference>
<evidence type="ECO:0000259" key="10">
    <source>
        <dbReference type="Pfam" id="PF00483"/>
    </source>
</evidence>
<dbReference type="CDD" id="cd02213">
    <property type="entry name" value="cupin_PMI_typeII_C"/>
    <property type="match status" value="1"/>
</dbReference>
<evidence type="ECO:0000313" key="14">
    <source>
        <dbReference type="Proteomes" id="UP000248148"/>
    </source>
</evidence>
<keyword evidence="3 13" id="KW-0808">Transferase</keyword>
<keyword evidence="6" id="KW-0342">GTP-binding</keyword>
<evidence type="ECO:0000259" key="12">
    <source>
        <dbReference type="Pfam" id="PF22640"/>
    </source>
</evidence>
<comment type="similarity">
    <text evidence="1 8">Belongs to the mannose-6-phosphate isomerase type 2 family.</text>
</comment>
<name>A0A318TBX9_9BRAD</name>
<dbReference type="EMBL" id="QJTI01000037">
    <property type="protein sequence ID" value="PYE99103.1"/>
    <property type="molecule type" value="Genomic_DNA"/>
</dbReference>
<keyword evidence="9" id="KW-1133">Transmembrane helix</keyword>
<evidence type="ECO:0000256" key="4">
    <source>
        <dbReference type="ARBA" id="ARBA00022695"/>
    </source>
</evidence>
<feature type="domain" description="Mannose-6-phosphate isomerase type II C-terminal" evidence="11">
    <location>
        <begin position="370"/>
        <end position="481"/>
    </location>
</feature>
<dbReference type="InterPro" id="IPR001538">
    <property type="entry name" value="Man6P_isomerase-2_C"/>
</dbReference>
<dbReference type="AlphaFoldDB" id="A0A318TBX9"/>
<dbReference type="Proteomes" id="UP000248148">
    <property type="component" value="Unassembled WGS sequence"/>
</dbReference>
<dbReference type="NCBIfam" id="TIGR01479">
    <property type="entry name" value="GMP_PMI"/>
    <property type="match status" value="1"/>
</dbReference>